<evidence type="ECO:0000256" key="1">
    <source>
        <dbReference type="SAM" id="MobiDB-lite"/>
    </source>
</evidence>
<feature type="region of interest" description="Disordered" evidence="1">
    <location>
        <begin position="48"/>
        <end position="81"/>
    </location>
</feature>
<dbReference type="AlphaFoldDB" id="A0A699XLH7"/>
<gene>
    <name evidence="2" type="ORF">Tci_932062</name>
</gene>
<evidence type="ECO:0000313" key="2">
    <source>
        <dbReference type="EMBL" id="GFD60093.1"/>
    </source>
</evidence>
<reference evidence="2" key="1">
    <citation type="journal article" date="2019" name="Sci. Rep.">
        <title>Draft genome of Tanacetum cinerariifolium, the natural source of mosquito coil.</title>
        <authorList>
            <person name="Yamashiro T."/>
            <person name="Shiraishi A."/>
            <person name="Satake H."/>
            <person name="Nakayama K."/>
        </authorList>
    </citation>
    <scope>NUCLEOTIDE SEQUENCE</scope>
</reference>
<comment type="caution">
    <text evidence="2">The sequence shown here is derived from an EMBL/GenBank/DDBJ whole genome shotgun (WGS) entry which is preliminary data.</text>
</comment>
<sequence length="81" mass="8692">KAVAQCDQLLAHLLGGDAAAEPGTYVVARIPAVALNAVLGQGQQLWRRRNSRAGEGHQQRPGLRSVVQVRPRQPGQGIFTE</sequence>
<organism evidence="2">
    <name type="scientific">Tanacetum cinerariifolium</name>
    <name type="common">Dalmatian daisy</name>
    <name type="synonym">Chrysanthemum cinerariifolium</name>
    <dbReference type="NCBI Taxonomy" id="118510"/>
    <lineage>
        <taxon>Eukaryota</taxon>
        <taxon>Viridiplantae</taxon>
        <taxon>Streptophyta</taxon>
        <taxon>Embryophyta</taxon>
        <taxon>Tracheophyta</taxon>
        <taxon>Spermatophyta</taxon>
        <taxon>Magnoliopsida</taxon>
        <taxon>eudicotyledons</taxon>
        <taxon>Gunneridae</taxon>
        <taxon>Pentapetalae</taxon>
        <taxon>asterids</taxon>
        <taxon>campanulids</taxon>
        <taxon>Asterales</taxon>
        <taxon>Asteraceae</taxon>
        <taxon>Asteroideae</taxon>
        <taxon>Anthemideae</taxon>
        <taxon>Anthemidinae</taxon>
        <taxon>Tanacetum</taxon>
    </lineage>
</organism>
<accession>A0A699XLH7</accession>
<proteinExistence type="predicted"/>
<feature type="non-terminal residue" evidence="2">
    <location>
        <position position="1"/>
    </location>
</feature>
<dbReference type="EMBL" id="BKCJ011873408">
    <property type="protein sequence ID" value="GFD60093.1"/>
    <property type="molecule type" value="Genomic_DNA"/>
</dbReference>
<protein>
    <submittedName>
        <fullName evidence="2">Uncharacterized protein</fullName>
    </submittedName>
</protein>
<name>A0A699XLH7_TANCI</name>
<feature type="non-terminal residue" evidence="2">
    <location>
        <position position="81"/>
    </location>
</feature>